<dbReference type="Gene3D" id="3.40.630.30">
    <property type="match status" value="2"/>
</dbReference>
<evidence type="ECO:0000313" key="4">
    <source>
        <dbReference type="EMBL" id="SMG11711.1"/>
    </source>
</evidence>
<proteinExistence type="predicted"/>
<keyword evidence="5" id="KW-1185">Reference proteome</keyword>
<dbReference type="InterPro" id="IPR016181">
    <property type="entry name" value="Acyl_CoA_acyltransferase"/>
</dbReference>
<dbReference type="OrthoDB" id="4228396at2"/>
<dbReference type="PROSITE" id="PS51186">
    <property type="entry name" value="GNAT"/>
    <property type="match status" value="2"/>
</dbReference>
<dbReference type="STRING" id="561061.SAMN05660862_0625"/>
<feature type="domain" description="N-acetyltransferase" evidence="3">
    <location>
        <begin position="154"/>
        <end position="278"/>
    </location>
</feature>
<evidence type="ECO:0000259" key="3">
    <source>
        <dbReference type="PROSITE" id="PS51186"/>
    </source>
</evidence>
<evidence type="ECO:0000313" key="5">
    <source>
        <dbReference type="Proteomes" id="UP000192980"/>
    </source>
</evidence>
<dbReference type="RefSeq" id="WP_085471485.1">
    <property type="nucleotide sequence ID" value="NZ_FXAU01000001.1"/>
</dbReference>
<dbReference type="InterPro" id="IPR000182">
    <property type="entry name" value="GNAT_dom"/>
</dbReference>
<dbReference type="EMBL" id="FXAU01000001">
    <property type="protein sequence ID" value="SMG11711.1"/>
    <property type="molecule type" value="Genomic_DNA"/>
</dbReference>
<gene>
    <name evidence="4" type="ORF">SAMN05660862_0625</name>
</gene>
<dbReference type="Pfam" id="PF00583">
    <property type="entry name" value="Acetyltransf_1"/>
    <property type="match status" value="2"/>
</dbReference>
<dbReference type="SUPFAM" id="SSF55729">
    <property type="entry name" value="Acyl-CoA N-acyltransferases (Nat)"/>
    <property type="match status" value="2"/>
</dbReference>
<evidence type="ECO:0000256" key="2">
    <source>
        <dbReference type="ARBA" id="ARBA00023315"/>
    </source>
</evidence>
<sequence>MQVRTLSSNDKDHLLQALNHAFADYIVPFQLTAEQLQSKIKNEDIHLPWSVGAFDNDKLIAFMLYGVRENDGNKTVYNGGTGVLPAYRGKGLVGQMSAFMKPFFQENNVQQVVLEVIEGNDAAIRAYEKDGFTINRKLLCFSGEIQVKSTDNTATIQTINEFSWPTLQSFWDITPSWQNMPASIEHMHLHILGAFVQDQLIGYVFFSPLTRRIHQFAVAPLFRRKGIASRLFAEINRLVAGEKVQVNNVDEASFESKLFLEKLGLTNTIDQFEMITGL</sequence>
<dbReference type="Proteomes" id="UP000192980">
    <property type="component" value="Unassembled WGS sequence"/>
</dbReference>
<accession>A0A1X7IBX8</accession>
<dbReference type="CDD" id="cd04301">
    <property type="entry name" value="NAT_SF"/>
    <property type="match status" value="2"/>
</dbReference>
<keyword evidence="2" id="KW-0012">Acyltransferase</keyword>
<protein>
    <submittedName>
        <fullName evidence="4">Acetyltransferase (GNAT) domain-containing protein</fullName>
    </submittedName>
</protein>
<organism evidence="4 5">
    <name type="scientific">Sphingobacterium psychroaquaticum</name>
    <dbReference type="NCBI Taxonomy" id="561061"/>
    <lineage>
        <taxon>Bacteria</taxon>
        <taxon>Pseudomonadati</taxon>
        <taxon>Bacteroidota</taxon>
        <taxon>Sphingobacteriia</taxon>
        <taxon>Sphingobacteriales</taxon>
        <taxon>Sphingobacteriaceae</taxon>
        <taxon>Sphingobacterium</taxon>
    </lineage>
</organism>
<reference evidence="4 5" key="1">
    <citation type="submission" date="2017-04" db="EMBL/GenBank/DDBJ databases">
        <authorList>
            <person name="Afonso C.L."/>
            <person name="Miller P.J."/>
            <person name="Scott M.A."/>
            <person name="Spackman E."/>
            <person name="Goraichik I."/>
            <person name="Dimitrov K.M."/>
            <person name="Suarez D.L."/>
            <person name="Swayne D.E."/>
        </authorList>
    </citation>
    <scope>NUCLEOTIDE SEQUENCE [LARGE SCALE GENOMIC DNA]</scope>
    <source>
        <strain evidence="4 5">DSM 22418</strain>
    </source>
</reference>
<dbReference type="PANTHER" id="PTHR43420:SF44">
    <property type="entry name" value="ACETYLTRANSFERASE YPEA"/>
    <property type="match status" value="1"/>
</dbReference>
<dbReference type="PANTHER" id="PTHR43420">
    <property type="entry name" value="ACETYLTRANSFERASE"/>
    <property type="match status" value="1"/>
</dbReference>
<keyword evidence="1 4" id="KW-0808">Transferase</keyword>
<dbReference type="InterPro" id="IPR050680">
    <property type="entry name" value="YpeA/RimI_acetyltransf"/>
</dbReference>
<dbReference type="AlphaFoldDB" id="A0A1X7IBX8"/>
<name>A0A1X7IBX8_9SPHI</name>
<evidence type="ECO:0000256" key="1">
    <source>
        <dbReference type="ARBA" id="ARBA00022679"/>
    </source>
</evidence>
<feature type="domain" description="N-acetyltransferase" evidence="3">
    <location>
        <begin position="1"/>
        <end position="152"/>
    </location>
</feature>
<dbReference type="GO" id="GO:0016747">
    <property type="term" value="F:acyltransferase activity, transferring groups other than amino-acyl groups"/>
    <property type="evidence" value="ECO:0007669"/>
    <property type="project" value="InterPro"/>
</dbReference>